<dbReference type="Proteomes" id="UP000178908">
    <property type="component" value="Unassembled WGS sequence"/>
</dbReference>
<dbReference type="InterPro" id="IPR036291">
    <property type="entry name" value="NAD(P)-bd_dom_sf"/>
</dbReference>
<keyword evidence="2" id="KW-0560">Oxidoreductase</keyword>
<proteinExistence type="inferred from homology"/>
<evidence type="ECO:0000313" key="4">
    <source>
        <dbReference type="Proteomes" id="UP000178908"/>
    </source>
</evidence>
<dbReference type="PANTHER" id="PTHR43639:SF1">
    <property type="entry name" value="SHORT-CHAIN DEHYDROGENASE_REDUCTASE FAMILY PROTEIN"/>
    <property type="match status" value="1"/>
</dbReference>
<evidence type="ECO:0008006" key="5">
    <source>
        <dbReference type="Google" id="ProtNLM"/>
    </source>
</evidence>
<dbReference type="CDD" id="cd05233">
    <property type="entry name" value="SDR_c"/>
    <property type="match status" value="1"/>
</dbReference>
<name>A0A1F8F5G7_9BACT</name>
<dbReference type="Gene3D" id="3.40.50.720">
    <property type="entry name" value="NAD(P)-binding Rossmann-like Domain"/>
    <property type="match status" value="1"/>
</dbReference>
<reference evidence="3 4" key="1">
    <citation type="journal article" date="2016" name="Nat. Commun.">
        <title>Thousands of microbial genomes shed light on interconnected biogeochemical processes in an aquifer system.</title>
        <authorList>
            <person name="Anantharaman K."/>
            <person name="Brown C.T."/>
            <person name="Hug L.A."/>
            <person name="Sharon I."/>
            <person name="Castelle C.J."/>
            <person name="Probst A.J."/>
            <person name="Thomas B.C."/>
            <person name="Singh A."/>
            <person name="Wilkins M.J."/>
            <person name="Karaoz U."/>
            <person name="Brodie E.L."/>
            <person name="Williams K.H."/>
            <person name="Hubbard S.S."/>
            <person name="Banfield J.F."/>
        </authorList>
    </citation>
    <scope>NUCLEOTIDE SEQUENCE [LARGE SCALE GENOMIC DNA]</scope>
</reference>
<protein>
    <recommendedName>
        <fullName evidence="5">Short-chain dehydrogenase</fullName>
    </recommendedName>
</protein>
<dbReference type="SUPFAM" id="SSF51735">
    <property type="entry name" value="NAD(P)-binding Rossmann-fold domains"/>
    <property type="match status" value="1"/>
</dbReference>
<sequence length="249" mass="27500">MSSKNLKNKTVWITGGKRIGQSVAEELASLGANIVVSYRSSKAEAEELIRRLAETKKHSVKTFIVQCDVSNRESVVEAVGQIKTEFGQLDILVLMASIFKPVKLEEINDKDFQSNFDIHVKGTFWPIQISLPLMKPGSHIVTISDRTAIGKIYPGYLPYVVTKSAVANMTRALAVELGLKGIFINSIAPGPILKPDDIGEREWQGIRNSSMIKYPITNEEAVREFVDTVVRLCSVRSSGGIYPLDLGHL</sequence>
<organism evidence="3 4">
    <name type="scientific">Candidatus Yanofskybacteria bacterium RIFCSPHIGHO2_02_FULL_39_10</name>
    <dbReference type="NCBI Taxonomy" id="1802674"/>
    <lineage>
        <taxon>Bacteria</taxon>
        <taxon>Candidatus Yanofskyibacteriota</taxon>
    </lineage>
</organism>
<comment type="caution">
    <text evidence="3">The sequence shown here is derived from an EMBL/GenBank/DDBJ whole genome shotgun (WGS) entry which is preliminary data.</text>
</comment>
<dbReference type="PRINTS" id="PR00081">
    <property type="entry name" value="GDHRDH"/>
</dbReference>
<dbReference type="GO" id="GO:0016491">
    <property type="term" value="F:oxidoreductase activity"/>
    <property type="evidence" value="ECO:0007669"/>
    <property type="project" value="UniProtKB-KW"/>
</dbReference>
<gene>
    <name evidence="3" type="ORF">A3C61_00160</name>
</gene>
<dbReference type="PANTHER" id="PTHR43639">
    <property type="entry name" value="OXIDOREDUCTASE, SHORT-CHAIN DEHYDROGENASE/REDUCTASE FAMILY (AFU_ORTHOLOGUE AFUA_5G02870)"/>
    <property type="match status" value="1"/>
</dbReference>
<evidence type="ECO:0000313" key="3">
    <source>
        <dbReference type="EMBL" id="OGN07830.1"/>
    </source>
</evidence>
<evidence type="ECO:0000256" key="1">
    <source>
        <dbReference type="ARBA" id="ARBA00006484"/>
    </source>
</evidence>
<dbReference type="EMBL" id="MGJO01000063">
    <property type="protein sequence ID" value="OGN07830.1"/>
    <property type="molecule type" value="Genomic_DNA"/>
</dbReference>
<comment type="similarity">
    <text evidence="1">Belongs to the short-chain dehydrogenases/reductases (SDR) family.</text>
</comment>
<accession>A0A1F8F5G7</accession>
<dbReference type="AlphaFoldDB" id="A0A1F8F5G7"/>
<dbReference type="Pfam" id="PF13561">
    <property type="entry name" value="adh_short_C2"/>
    <property type="match status" value="1"/>
</dbReference>
<evidence type="ECO:0000256" key="2">
    <source>
        <dbReference type="ARBA" id="ARBA00023002"/>
    </source>
</evidence>
<dbReference type="InterPro" id="IPR002347">
    <property type="entry name" value="SDR_fam"/>
</dbReference>